<evidence type="ECO:0000256" key="12">
    <source>
        <dbReference type="RuleBase" id="RU003784"/>
    </source>
</evidence>
<proteinExistence type="inferred from homology"/>
<feature type="site" description="Interaction with substrate tRNA" evidence="10">
    <location>
        <position position="127"/>
    </location>
</feature>
<dbReference type="AlphaFoldDB" id="A0A0R1W890"/>
<dbReference type="PANTHER" id="PTHR11088">
    <property type="entry name" value="TRNA DIMETHYLALLYLTRANSFERASE"/>
    <property type="match status" value="1"/>
</dbReference>
<evidence type="ECO:0000256" key="3">
    <source>
        <dbReference type="ARBA" id="ARBA00005842"/>
    </source>
</evidence>
<dbReference type="Gene3D" id="1.10.20.140">
    <property type="match status" value="1"/>
</dbReference>
<dbReference type="GO" id="GO:0052381">
    <property type="term" value="F:tRNA dimethylallyltransferase activity"/>
    <property type="evidence" value="ECO:0007669"/>
    <property type="project" value="UniProtKB-UniRule"/>
</dbReference>
<dbReference type="RefSeq" id="WP_057823057.1">
    <property type="nucleotide sequence ID" value="NZ_AZFX01000003.1"/>
</dbReference>
<reference evidence="14 15" key="1">
    <citation type="journal article" date="2015" name="Genome Announc.">
        <title>Expanding the biotechnology potential of lactobacilli through comparative genomics of 213 strains and associated genera.</title>
        <authorList>
            <person name="Sun Z."/>
            <person name="Harris H.M."/>
            <person name="McCann A."/>
            <person name="Guo C."/>
            <person name="Argimon S."/>
            <person name="Zhang W."/>
            <person name="Yang X."/>
            <person name="Jeffery I.B."/>
            <person name="Cooney J.C."/>
            <person name="Kagawa T.F."/>
            <person name="Liu W."/>
            <person name="Song Y."/>
            <person name="Salvetti E."/>
            <person name="Wrobel A."/>
            <person name="Rasinkangas P."/>
            <person name="Parkhill J."/>
            <person name="Rea M.C."/>
            <person name="O'Sullivan O."/>
            <person name="Ritari J."/>
            <person name="Douillard F.P."/>
            <person name="Paul Ross R."/>
            <person name="Yang R."/>
            <person name="Briner A.E."/>
            <person name="Felis G.E."/>
            <person name="de Vos W.M."/>
            <person name="Barrangou R."/>
            <person name="Klaenhammer T.R."/>
            <person name="Caufield P.W."/>
            <person name="Cui Y."/>
            <person name="Zhang H."/>
            <person name="O'Toole P.W."/>
        </authorList>
    </citation>
    <scope>NUCLEOTIDE SEQUENCE [LARGE SCALE GENOMIC DNA]</scope>
    <source>
        <strain evidence="14 15">DSM 17758</strain>
    </source>
</reference>
<sequence>MQPKVLVIVGPTAVGKTALSLSLAEKYQGEIISGDSMQVYRQLDIGTAKVTPAERGTIPHFLIDIREVTESYSSFDFKQLATQKIHEITARGHLPIIVGGTGMYIASLLKNFNLGGDKDDRERQQIRQALEIELDQIGSQQLWKRLNHIDPDAAAKIPVQNSRRTIRALEVIQQTGQLFSAQPLLDPEFDATIIGLQTQRERLYQRINQRVVQMIDTGLIDEAAWLFRHVSTESQSAKGIGYREFPPYLAGEQSLAQTIEQIQLDSRHYAKRQLTYFRHQLPTTWYDLLEDPAASQRIEHKLETWLEK</sequence>
<dbReference type="InterPro" id="IPR027417">
    <property type="entry name" value="P-loop_NTPase"/>
</dbReference>
<evidence type="ECO:0000313" key="15">
    <source>
        <dbReference type="Proteomes" id="UP000051315"/>
    </source>
</evidence>
<feature type="binding site" evidence="10">
    <location>
        <begin position="12"/>
        <end position="17"/>
    </location>
    <ligand>
        <name>substrate</name>
    </ligand>
</feature>
<feature type="region of interest" description="Interaction with substrate tRNA" evidence="10">
    <location>
        <begin position="35"/>
        <end position="38"/>
    </location>
</feature>
<keyword evidence="8 10" id="KW-0460">Magnesium</keyword>
<dbReference type="InterPro" id="IPR039657">
    <property type="entry name" value="Dimethylallyltransferase"/>
</dbReference>
<keyword evidence="7 10" id="KW-0067">ATP-binding</keyword>
<dbReference type="NCBIfam" id="TIGR00174">
    <property type="entry name" value="miaA"/>
    <property type="match status" value="1"/>
</dbReference>
<keyword evidence="4 10" id="KW-0808">Transferase</keyword>
<evidence type="ECO:0000256" key="13">
    <source>
        <dbReference type="RuleBase" id="RU003785"/>
    </source>
</evidence>
<evidence type="ECO:0000256" key="11">
    <source>
        <dbReference type="RuleBase" id="RU003783"/>
    </source>
</evidence>
<evidence type="ECO:0000256" key="1">
    <source>
        <dbReference type="ARBA" id="ARBA00001946"/>
    </source>
</evidence>
<comment type="similarity">
    <text evidence="3 10 13">Belongs to the IPP transferase family.</text>
</comment>
<evidence type="ECO:0000313" key="14">
    <source>
        <dbReference type="EMBL" id="KRM13837.1"/>
    </source>
</evidence>
<evidence type="ECO:0000256" key="8">
    <source>
        <dbReference type="ARBA" id="ARBA00022842"/>
    </source>
</evidence>
<comment type="caution">
    <text evidence="14">The sequence shown here is derived from an EMBL/GenBank/DDBJ whole genome shotgun (WGS) entry which is preliminary data.</text>
</comment>
<dbReference type="EMBL" id="AZFX01000003">
    <property type="protein sequence ID" value="KRM13837.1"/>
    <property type="molecule type" value="Genomic_DNA"/>
</dbReference>
<feature type="binding site" evidence="10">
    <location>
        <begin position="10"/>
        <end position="17"/>
    </location>
    <ligand>
        <name>ATP</name>
        <dbReference type="ChEBI" id="CHEBI:30616"/>
    </ligand>
</feature>
<dbReference type="SUPFAM" id="SSF52540">
    <property type="entry name" value="P-loop containing nucleoside triphosphate hydrolases"/>
    <property type="match status" value="2"/>
</dbReference>
<keyword evidence="5 10" id="KW-0819">tRNA processing</keyword>
<name>A0A0R1W890_9LACO</name>
<dbReference type="Pfam" id="PF01715">
    <property type="entry name" value="IPPT"/>
    <property type="match status" value="1"/>
</dbReference>
<evidence type="ECO:0000256" key="4">
    <source>
        <dbReference type="ARBA" id="ARBA00022679"/>
    </source>
</evidence>
<evidence type="ECO:0000256" key="5">
    <source>
        <dbReference type="ARBA" id="ARBA00022694"/>
    </source>
</evidence>
<comment type="cofactor">
    <cofactor evidence="1 10">
        <name>Mg(2+)</name>
        <dbReference type="ChEBI" id="CHEBI:18420"/>
    </cofactor>
</comment>
<dbReference type="GO" id="GO:0005524">
    <property type="term" value="F:ATP binding"/>
    <property type="evidence" value="ECO:0007669"/>
    <property type="project" value="UniProtKB-UniRule"/>
</dbReference>
<organism evidence="14 15">
    <name type="scientific">Lapidilactobacillus concavus DSM 17758</name>
    <dbReference type="NCBI Taxonomy" id="1423735"/>
    <lineage>
        <taxon>Bacteria</taxon>
        <taxon>Bacillati</taxon>
        <taxon>Bacillota</taxon>
        <taxon>Bacilli</taxon>
        <taxon>Lactobacillales</taxon>
        <taxon>Lactobacillaceae</taxon>
        <taxon>Lapidilactobacillus</taxon>
    </lineage>
</organism>
<dbReference type="PANTHER" id="PTHR11088:SF60">
    <property type="entry name" value="TRNA DIMETHYLALLYLTRANSFERASE"/>
    <property type="match status" value="1"/>
</dbReference>
<evidence type="ECO:0000256" key="9">
    <source>
        <dbReference type="ARBA" id="ARBA00049563"/>
    </source>
</evidence>
<keyword evidence="6 10" id="KW-0547">Nucleotide-binding</keyword>
<dbReference type="PATRIC" id="fig|1423735.3.peg.1048"/>
<comment type="function">
    <text evidence="2 10 12">Catalyzes the transfer of a dimethylallyl group onto the adenine at position 37 in tRNAs that read codons beginning with uridine, leading to the formation of N6-(dimethylallyl)adenosine (i(6)A).</text>
</comment>
<protein>
    <recommendedName>
        <fullName evidence="10">tRNA dimethylallyltransferase</fullName>
        <ecNumber evidence="10">2.5.1.75</ecNumber>
    </recommendedName>
    <alternativeName>
        <fullName evidence="10">Dimethylallyl diphosphate:tRNA dimethylallyltransferase</fullName>
        <shortName evidence="10">DMAPP:tRNA dimethylallyltransferase</shortName>
        <shortName evidence="10">DMATase</shortName>
    </alternativeName>
    <alternativeName>
        <fullName evidence="10">Isopentenyl-diphosphate:tRNA isopentenyltransferase</fullName>
        <shortName evidence="10">IPP transferase</shortName>
        <shortName evidence="10">IPPT</shortName>
        <shortName evidence="10">IPTase</shortName>
    </alternativeName>
</protein>
<dbReference type="Proteomes" id="UP000051315">
    <property type="component" value="Unassembled WGS sequence"/>
</dbReference>
<keyword evidence="15" id="KW-1185">Reference proteome</keyword>
<dbReference type="STRING" id="1423735.FC15_GL001008"/>
<dbReference type="EC" id="2.5.1.75" evidence="10"/>
<dbReference type="OrthoDB" id="9776390at2"/>
<dbReference type="InterPro" id="IPR018022">
    <property type="entry name" value="IPT"/>
</dbReference>
<evidence type="ECO:0000256" key="2">
    <source>
        <dbReference type="ARBA" id="ARBA00003213"/>
    </source>
</evidence>
<comment type="subunit">
    <text evidence="10">Monomer.</text>
</comment>
<gene>
    <name evidence="10" type="primary">miaA</name>
    <name evidence="14" type="ORF">FC15_GL001008</name>
</gene>
<feature type="site" description="Interaction with substrate tRNA" evidence="10">
    <location>
        <position position="101"/>
    </location>
</feature>
<evidence type="ECO:0000256" key="7">
    <source>
        <dbReference type="ARBA" id="ARBA00022840"/>
    </source>
</evidence>
<evidence type="ECO:0000256" key="10">
    <source>
        <dbReference type="HAMAP-Rule" id="MF_00185"/>
    </source>
</evidence>
<comment type="catalytic activity">
    <reaction evidence="9 10 11">
        <text>adenosine(37) in tRNA + dimethylallyl diphosphate = N(6)-dimethylallyladenosine(37) in tRNA + diphosphate</text>
        <dbReference type="Rhea" id="RHEA:26482"/>
        <dbReference type="Rhea" id="RHEA-COMP:10162"/>
        <dbReference type="Rhea" id="RHEA-COMP:10375"/>
        <dbReference type="ChEBI" id="CHEBI:33019"/>
        <dbReference type="ChEBI" id="CHEBI:57623"/>
        <dbReference type="ChEBI" id="CHEBI:74411"/>
        <dbReference type="ChEBI" id="CHEBI:74415"/>
        <dbReference type="EC" id="2.5.1.75"/>
    </reaction>
</comment>
<dbReference type="GO" id="GO:0006400">
    <property type="term" value="P:tRNA modification"/>
    <property type="evidence" value="ECO:0007669"/>
    <property type="project" value="TreeGrafter"/>
</dbReference>
<dbReference type="HAMAP" id="MF_00185">
    <property type="entry name" value="IPP_trans"/>
    <property type="match status" value="1"/>
</dbReference>
<dbReference type="Gene3D" id="3.40.50.300">
    <property type="entry name" value="P-loop containing nucleotide triphosphate hydrolases"/>
    <property type="match status" value="1"/>
</dbReference>
<comment type="caution">
    <text evidence="10">Lacks conserved residue(s) required for the propagation of feature annotation.</text>
</comment>
<accession>A0A0R1W890</accession>
<evidence type="ECO:0000256" key="6">
    <source>
        <dbReference type="ARBA" id="ARBA00022741"/>
    </source>
</evidence>